<dbReference type="PANTHER" id="PTHR43566">
    <property type="entry name" value="CONSERVED PROTEIN"/>
    <property type="match status" value="1"/>
</dbReference>
<dbReference type="InterPro" id="IPR027417">
    <property type="entry name" value="P-loop_NTPase"/>
</dbReference>
<proteinExistence type="predicted"/>
<evidence type="ECO:0000313" key="3">
    <source>
        <dbReference type="EMBL" id="OIP97076.1"/>
    </source>
</evidence>
<name>A0A1J5IJ44_9BACT</name>
<reference evidence="3" key="1">
    <citation type="journal article" date="2016" name="Environ. Microbiol.">
        <title>Genomic resolution of a cold subsurface aquifer community provides metabolic insights for novel microbes adapted to high CO concentrations.</title>
        <authorList>
            <person name="Probst A.J."/>
            <person name="Castelle C.J."/>
            <person name="Singh A."/>
            <person name="Brown C.T."/>
            <person name="Anantharaman K."/>
            <person name="Sharon I."/>
            <person name="Hug L.A."/>
            <person name="Burstein D."/>
            <person name="Emerson J.B."/>
            <person name="Thomas B.C."/>
            <person name="Banfield J.F."/>
        </authorList>
    </citation>
    <scope>NUCLEOTIDE SEQUENCE [LARGE SCALE GENOMIC DNA]</scope>
    <source>
        <strain evidence="3">CG2_30_54_11</strain>
    </source>
</reference>
<dbReference type="InterPro" id="IPR036388">
    <property type="entry name" value="WH-like_DNA-bd_sf"/>
</dbReference>
<accession>A0A1J5IJ44</accession>
<protein>
    <recommendedName>
        <fullName evidence="5">ATPase</fullName>
    </recommendedName>
</protein>
<dbReference type="AlphaFoldDB" id="A0A1J5IJ44"/>
<evidence type="ECO:0000259" key="2">
    <source>
        <dbReference type="Pfam" id="PF13635"/>
    </source>
</evidence>
<dbReference type="InterPro" id="IPR025420">
    <property type="entry name" value="DUF4143"/>
</dbReference>
<dbReference type="SUPFAM" id="SSF52540">
    <property type="entry name" value="P-loop containing nucleoside triphosphate hydrolases"/>
    <property type="match status" value="1"/>
</dbReference>
<dbReference type="InterPro" id="IPR041682">
    <property type="entry name" value="AAA_14"/>
</dbReference>
<evidence type="ECO:0000259" key="1">
    <source>
        <dbReference type="Pfam" id="PF13173"/>
    </source>
</evidence>
<sequence>MGARQVGKTTLVRQMFDDTGALYLNLDVKNDRERILSAGDLVPEAVRSYLGGRGTVILDEAQRLPEVSRMVKGWYDKDIDLKCILLGSAGLNILDKTAEALTGRNEKYYLTPLLISEVIQNEPWFSPLIDLEMFRDTIHAHLDRFLVYGGYPEVALSDQPERLLTSLYNDYLFKDVYAMDLVGSKQKLQKLLALLAFQVGSEVSTSELSTQLSVSRETVERYIGILEDTFVVYRLQAFSSNQRKELSKKSKIYFWDTGIRNAAMGNFTPVLSRTDKGALWENFIVSEFMKANISLSRRQNMYFWRTYAGSEVDLVIQKDDTLEALEVKWNAGEGIRSRGAFADRYGAEVKIIDRNNWMEYLMVSPP</sequence>
<evidence type="ECO:0000313" key="4">
    <source>
        <dbReference type="Proteomes" id="UP000183245"/>
    </source>
</evidence>
<gene>
    <name evidence="3" type="ORF">AUK40_04065</name>
</gene>
<dbReference type="PANTHER" id="PTHR43566:SF1">
    <property type="entry name" value="AAA+ ATPASE DOMAIN-CONTAINING PROTEIN"/>
    <property type="match status" value="1"/>
</dbReference>
<comment type="caution">
    <text evidence="3">The sequence shown here is derived from an EMBL/GenBank/DDBJ whole genome shotgun (WGS) entry which is preliminary data.</text>
</comment>
<organism evidence="3 4">
    <name type="scientific">Candidatus Wirthbacteria bacterium CG2_30_54_11</name>
    <dbReference type="NCBI Taxonomy" id="1817892"/>
    <lineage>
        <taxon>Bacteria</taxon>
        <taxon>Candidatus Wirthbacteria</taxon>
    </lineage>
</organism>
<feature type="domain" description="DUF4143" evidence="2">
    <location>
        <begin position="174"/>
        <end position="330"/>
    </location>
</feature>
<dbReference type="Gene3D" id="1.10.10.10">
    <property type="entry name" value="Winged helix-like DNA-binding domain superfamily/Winged helix DNA-binding domain"/>
    <property type="match status" value="1"/>
</dbReference>
<dbReference type="EMBL" id="MNZT01000070">
    <property type="protein sequence ID" value="OIP97076.1"/>
    <property type="molecule type" value="Genomic_DNA"/>
</dbReference>
<feature type="domain" description="AAA" evidence="1">
    <location>
        <begin position="1"/>
        <end position="118"/>
    </location>
</feature>
<dbReference type="Proteomes" id="UP000183245">
    <property type="component" value="Unassembled WGS sequence"/>
</dbReference>
<evidence type="ECO:0008006" key="5">
    <source>
        <dbReference type="Google" id="ProtNLM"/>
    </source>
</evidence>
<dbReference type="Pfam" id="PF13173">
    <property type="entry name" value="AAA_14"/>
    <property type="match status" value="1"/>
</dbReference>
<dbReference type="STRING" id="1817892.AUK40_04065"/>
<dbReference type="Pfam" id="PF13635">
    <property type="entry name" value="DUF4143"/>
    <property type="match status" value="1"/>
</dbReference>